<dbReference type="GO" id="GO:0061749">
    <property type="term" value="F:forked DNA-dependent helicase activity"/>
    <property type="evidence" value="ECO:0007669"/>
    <property type="project" value="TreeGrafter"/>
</dbReference>
<dbReference type="STRING" id="1206466.K0KL08"/>
<keyword evidence="4" id="KW-1185">Reference proteome</keyword>
<dbReference type="InParanoid" id="K0KL08"/>
<dbReference type="EC" id="3.6.1.-" evidence="3"/>
<reference evidence="3 4" key="1">
    <citation type="journal article" date="2012" name="Eukaryot. Cell">
        <title>Draft genome sequence of Wickerhamomyces ciferrii NRRL Y-1031 F-60-10.</title>
        <authorList>
            <person name="Schneider J."/>
            <person name="Andrea H."/>
            <person name="Blom J."/>
            <person name="Jaenicke S."/>
            <person name="Ruckert C."/>
            <person name="Schorsch C."/>
            <person name="Szczepanowski R."/>
            <person name="Farwick M."/>
            <person name="Goesmann A."/>
            <person name="Puhler A."/>
            <person name="Schaffer S."/>
            <person name="Tauch A."/>
            <person name="Kohler T."/>
            <person name="Brinkrolf K."/>
        </authorList>
    </citation>
    <scope>NUCLEOTIDE SEQUENCE [LARGE SCALE GENOMIC DNA]</scope>
    <source>
        <strain evidence="4">ATCC 14091 / BCRC 22168 / CBS 111 / JCM 3599 / NBRC 0793 / NRRL Y-1031 F-60-10</strain>
    </source>
</reference>
<evidence type="ECO:0000313" key="3">
    <source>
        <dbReference type="EMBL" id="CCH42847.1"/>
    </source>
</evidence>
<comment type="caution">
    <text evidence="3">The sequence shown here is derived from an EMBL/GenBank/DDBJ whole genome shotgun (WGS) entry which is preliminary data.</text>
</comment>
<dbReference type="EMBL" id="CAIF01000054">
    <property type="protein sequence ID" value="CCH42847.1"/>
    <property type="molecule type" value="Genomic_DNA"/>
</dbReference>
<dbReference type="Gene3D" id="3.40.50.300">
    <property type="entry name" value="P-loop containing nucleotide triphosphate hydrolases"/>
    <property type="match status" value="1"/>
</dbReference>
<dbReference type="GO" id="GO:0016787">
    <property type="term" value="F:hydrolase activity"/>
    <property type="evidence" value="ECO:0007669"/>
    <property type="project" value="UniProtKB-KW"/>
</dbReference>
<dbReference type="Proteomes" id="UP000009328">
    <property type="component" value="Unassembled WGS sequence"/>
</dbReference>
<dbReference type="GO" id="GO:0036121">
    <property type="term" value="F:double-stranded DNA helicase activity"/>
    <property type="evidence" value="ECO:0007669"/>
    <property type="project" value="TreeGrafter"/>
</dbReference>
<dbReference type="GO" id="GO:0005759">
    <property type="term" value="C:mitochondrial matrix"/>
    <property type="evidence" value="ECO:0007669"/>
    <property type="project" value="TreeGrafter"/>
</dbReference>
<gene>
    <name evidence="3" type="ORF">BN7_2392</name>
</gene>
<evidence type="ECO:0000256" key="1">
    <source>
        <dbReference type="ARBA" id="ARBA00022806"/>
    </source>
</evidence>
<dbReference type="PROSITE" id="PS51192">
    <property type="entry name" value="HELICASE_ATP_BIND_1"/>
    <property type="match status" value="1"/>
</dbReference>
<feature type="domain" description="Helicase ATP-binding" evidence="2">
    <location>
        <begin position="60"/>
        <end position="174"/>
    </location>
</feature>
<dbReference type="eggNOG" id="ENOG502QT4U">
    <property type="taxonomic scope" value="Eukaryota"/>
</dbReference>
<dbReference type="GO" id="GO:0005524">
    <property type="term" value="F:ATP binding"/>
    <property type="evidence" value="ECO:0007669"/>
    <property type="project" value="InterPro"/>
</dbReference>
<dbReference type="SMART" id="SM00487">
    <property type="entry name" value="DEXDc"/>
    <property type="match status" value="1"/>
</dbReference>
<protein>
    <submittedName>
        <fullName evidence="3">ATP-dependent RNA helicase</fullName>
        <ecNumber evidence="3">3.6.1.-</ecNumber>
    </submittedName>
</protein>
<evidence type="ECO:0000259" key="2">
    <source>
        <dbReference type="PROSITE" id="PS51192"/>
    </source>
</evidence>
<keyword evidence="1 3" id="KW-0347">Helicase</keyword>
<organism evidence="3 4">
    <name type="scientific">Wickerhamomyces ciferrii (strain ATCC 14091 / BCRC 22168 / CBS 111 / JCM 3599 / NBRC 0793 / NRRL Y-1031 F-60-10)</name>
    <name type="common">Yeast</name>
    <name type="synonym">Pichia ciferrii</name>
    <dbReference type="NCBI Taxonomy" id="1206466"/>
    <lineage>
        <taxon>Eukaryota</taxon>
        <taxon>Fungi</taxon>
        <taxon>Dikarya</taxon>
        <taxon>Ascomycota</taxon>
        <taxon>Saccharomycotina</taxon>
        <taxon>Saccharomycetes</taxon>
        <taxon>Phaffomycetales</taxon>
        <taxon>Wickerhamomycetaceae</taxon>
        <taxon>Wickerhamomyces</taxon>
    </lineage>
</organism>
<keyword evidence="1 3" id="KW-0067">ATP-binding</keyword>
<dbReference type="PANTHER" id="PTHR47396:SF1">
    <property type="entry name" value="ATP-DEPENDENT HELICASE IRC3-RELATED"/>
    <property type="match status" value="1"/>
</dbReference>
<dbReference type="InterPro" id="IPR006935">
    <property type="entry name" value="Helicase/UvrB_N"/>
</dbReference>
<dbReference type="GO" id="GO:0032042">
    <property type="term" value="P:mitochondrial DNA metabolic process"/>
    <property type="evidence" value="ECO:0007669"/>
    <property type="project" value="TreeGrafter"/>
</dbReference>
<dbReference type="GO" id="GO:0070125">
    <property type="term" value="P:mitochondrial translational elongation"/>
    <property type="evidence" value="ECO:0007669"/>
    <property type="project" value="TreeGrafter"/>
</dbReference>
<dbReference type="InterPro" id="IPR014001">
    <property type="entry name" value="Helicase_ATP-bd"/>
</dbReference>
<proteinExistence type="predicted"/>
<dbReference type="Pfam" id="PF04851">
    <property type="entry name" value="ResIII"/>
    <property type="match status" value="1"/>
</dbReference>
<dbReference type="PANTHER" id="PTHR47396">
    <property type="entry name" value="TYPE I RESTRICTION ENZYME ECOKI R PROTEIN"/>
    <property type="match status" value="1"/>
</dbReference>
<name>K0KL08_WICCF</name>
<keyword evidence="3" id="KW-0378">Hydrolase</keyword>
<dbReference type="AlphaFoldDB" id="K0KL08"/>
<dbReference type="GO" id="GO:0000403">
    <property type="term" value="F:Y-form DNA binding"/>
    <property type="evidence" value="ECO:0007669"/>
    <property type="project" value="TreeGrafter"/>
</dbReference>
<accession>K0KL08</accession>
<dbReference type="HOGENOM" id="CLU_1300549_0_0_1"/>
<dbReference type="InterPro" id="IPR027417">
    <property type="entry name" value="P-loop_NTPase"/>
</dbReference>
<dbReference type="InterPro" id="IPR050742">
    <property type="entry name" value="Helicase_Restrict-Modif_Enz"/>
</dbReference>
<evidence type="ECO:0000313" key="4">
    <source>
        <dbReference type="Proteomes" id="UP000009328"/>
    </source>
</evidence>
<keyword evidence="1 3" id="KW-0547">Nucleotide-binding</keyword>
<sequence length="212" mass="24111">MFLFRSRVGLIRKFKSFPTLKRFHNFNANATPIFTPNLSQTPHNIELREYQLDCIESCLQALEENKRRIGAVLPTGSGKTVVFAHLLNQVKPRKGYGDKTLILAHRKELILQAAKTCRSINPDKKVGIIMSDESSATDDDDIIVASVSSLQNDQRLRALNPKDFKLIIVDEAHHAVTNSYLRVFNHFDVKDSNSDVAVLDFQPLYKEMMIKI</sequence>
<dbReference type="SUPFAM" id="SSF52540">
    <property type="entry name" value="P-loop containing nucleoside triphosphate hydrolases"/>
    <property type="match status" value="1"/>
</dbReference>